<dbReference type="AlphaFoldDB" id="A0A3B0PPD9"/>
<sequence>MQNNDFLAFIKQSNIWPLISDFVNELEKYKKNNLNSSIEREKINNIKKQIW</sequence>
<feature type="non-terminal residue" evidence="1">
    <location>
        <position position="51"/>
    </location>
</feature>
<accession>A0A3B0PPD9</accession>
<organism evidence="1 2">
    <name type="scientific">Mycoplasmopsis edwardii</name>
    <dbReference type="NCBI Taxonomy" id="53558"/>
    <lineage>
        <taxon>Bacteria</taxon>
        <taxon>Bacillati</taxon>
        <taxon>Mycoplasmatota</taxon>
        <taxon>Mycoplasmoidales</taxon>
        <taxon>Metamycoplasmataceae</taxon>
        <taxon>Mycoplasmopsis</taxon>
    </lineage>
</organism>
<dbReference type="Proteomes" id="UP000257559">
    <property type="component" value="Chromosome"/>
</dbReference>
<evidence type="ECO:0000313" key="2">
    <source>
        <dbReference type="Proteomes" id="UP000257559"/>
    </source>
</evidence>
<name>A0A3B0PPD9_9BACT</name>
<gene>
    <name evidence="1" type="ORF">NCTC10132_00926</name>
</gene>
<keyword evidence="2" id="KW-1185">Reference proteome</keyword>
<reference evidence="2" key="1">
    <citation type="submission" date="2018-06" db="EMBL/GenBank/DDBJ databases">
        <authorList>
            <consortium name="Pathogen Informatics"/>
        </authorList>
    </citation>
    <scope>NUCLEOTIDE SEQUENCE [LARGE SCALE GENOMIC DNA]</scope>
    <source>
        <strain evidence="2">NCTC10132</strain>
    </source>
</reference>
<dbReference type="EMBL" id="LS991951">
    <property type="protein sequence ID" value="SYV97560.1"/>
    <property type="molecule type" value="Genomic_DNA"/>
</dbReference>
<proteinExistence type="predicted"/>
<evidence type="ECO:0000313" key="1">
    <source>
        <dbReference type="EMBL" id="SYV97560.1"/>
    </source>
</evidence>
<protein>
    <submittedName>
        <fullName evidence="1">Uncharacterized protein</fullName>
    </submittedName>
</protein>
<dbReference type="KEGG" id="medw:NCTC10132_00926"/>